<dbReference type="InterPro" id="IPR027396">
    <property type="entry name" value="DsrEFH-like"/>
</dbReference>
<comment type="caution">
    <text evidence="2">The sequence shown here is derived from an EMBL/GenBank/DDBJ whole genome shotgun (WGS) entry which is preliminary data.</text>
</comment>
<protein>
    <submittedName>
        <fullName evidence="2">Sulfurtransferase-like selenium metabolism protein YedF</fullName>
    </submittedName>
</protein>
<evidence type="ECO:0000313" key="3">
    <source>
        <dbReference type="Proteomes" id="UP001221217"/>
    </source>
</evidence>
<sequence>MKQKIVDARGELCPKPLIMTRKAIKDYSGPIEIILDNETAFGNVSRFLTDNGKDMTSTEDDGLFHIFIDSDGDTSRMSAAEDYCTVPVTLNTPSDKRGFVIAIKGDKMGRGDDDLGSILIQAFCNTIIELEPLPEAIVLYNSGIKLTVEGSPVLPAFKELEQHGVKILVCGTCTDYFELKNSIGAGIISNMYDIMECLAGASKVVSP</sequence>
<dbReference type="InterPro" id="IPR003787">
    <property type="entry name" value="Sulphur_relay_DsrE/F-like"/>
</dbReference>
<dbReference type="NCBIfam" id="TIGR03527">
    <property type="entry name" value="selenium_YedF"/>
    <property type="match status" value="1"/>
</dbReference>
<dbReference type="AlphaFoldDB" id="A0AAJ1IC20"/>
<dbReference type="EMBL" id="JAQQAL010000005">
    <property type="protein sequence ID" value="MDC7225324.1"/>
    <property type="molecule type" value="Genomic_DNA"/>
</dbReference>
<evidence type="ECO:0000259" key="1">
    <source>
        <dbReference type="Pfam" id="PF01206"/>
    </source>
</evidence>
<dbReference type="InterPro" id="IPR036868">
    <property type="entry name" value="TusA-like_sf"/>
</dbReference>
<proteinExistence type="predicted"/>
<organism evidence="2 3">
    <name type="scientific">Candidatus Thalassospirochaeta sargassi</name>
    <dbReference type="NCBI Taxonomy" id="3119039"/>
    <lineage>
        <taxon>Bacteria</taxon>
        <taxon>Pseudomonadati</taxon>
        <taxon>Spirochaetota</taxon>
        <taxon>Spirochaetia</taxon>
        <taxon>Spirochaetales</taxon>
        <taxon>Spirochaetaceae</taxon>
        <taxon>Candidatus Thalassospirochaeta</taxon>
    </lineage>
</organism>
<dbReference type="Pfam" id="PF01206">
    <property type="entry name" value="TusA"/>
    <property type="match status" value="1"/>
</dbReference>
<name>A0AAJ1IC20_9SPIO</name>
<dbReference type="SUPFAM" id="SSF64307">
    <property type="entry name" value="SirA-like"/>
    <property type="match status" value="1"/>
</dbReference>
<dbReference type="Pfam" id="PF02635">
    <property type="entry name" value="DsrE"/>
    <property type="match status" value="1"/>
</dbReference>
<feature type="domain" description="UPF0033" evidence="1">
    <location>
        <begin position="5"/>
        <end position="68"/>
    </location>
</feature>
<dbReference type="InterPro" id="IPR019870">
    <property type="entry name" value="Se_metab_YedF"/>
</dbReference>
<dbReference type="SUPFAM" id="SSF75169">
    <property type="entry name" value="DsrEFH-like"/>
    <property type="match status" value="1"/>
</dbReference>
<dbReference type="InterPro" id="IPR001455">
    <property type="entry name" value="TusA-like"/>
</dbReference>
<evidence type="ECO:0000313" key="2">
    <source>
        <dbReference type="EMBL" id="MDC7225324.1"/>
    </source>
</evidence>
<dbReference type="Gene3D" id="3.30.110.40">
    <property type="entry name" value="TusA-like domain"/>
    <property type="match status" value="1"/>
</dbReference>
<reference evidence="2 3" key="1">
    <citation type="submission" date="2022-12" db="EMBL/GenBank/DDBJ databases">
        <title>Metagenome assembled genome from gulf of manar.</title>
        <authorList>
            <person name="Kohli P."/>
            <person name="Pk S."/>
            <person name="Venkata Ramana C."/>
            <person name="Sasikala C."/>
        </authorList>
    </citation>
    <scope>NUCLEOTIDE SEQUENCE [LARGE SCALE GENOMIC DNA]</scope>
    <source>
        <strain evidence="2">JB008</strain>
    </source>
</reference>
<gene>
    <name evidence="2" type="primary">yedF</name>
    <name evidence="2" type="ORF">PQJ61_01015</name>
</gene>
<dbReference type="Proteomes" id="UP001221217">
    <property type="component" value="Unassembled WGS sequence"/>
</dbReference>
<accession>A0AAJ1IC20</accession>